<protein>
    <submittedName>
        <fullName evidence="1">Uncharacterized protein</fullName>
    </submittedName>
</protein>
<reference evidence="1 2" key="1">
    <citation type="journal article" date="2022" name="bioRxiv">
        <title>The genome of the oomycete Peronosclerospora sorghi, a cosmopolitan pathogen of maize and sorghum, is inflated with dispersed pseudogenes.</title>
        <authorList>
            <person name="Fletcher K."/>
            <person name="Martin F."/>
            <person name="Isakeit T."/>
            <person name="Cavanaugh K."/>
            <person name="Magill C."/>
            <person name="Michelmore R."/>
        </authorList>
    </citation>
    <scope>NUCLEOTIDE SEQUENCE [LARGE SCALE GENOMIC DNA]</scope>
    <source>
        <strain evidence="1">P6</strain>
    </source>
</reference>
<comment type="caution">
    <text evidence="1">The sequence shown here is derived from an EMBL/GenBank/DDBJ whole genome shotgun (WGS) entry which is preliminary data.</text>
</comment>
<organism evidence="1 2">
    <name type="scientific">Peronosclerospora sorghi</name>
    <dbReference type="NCBI Taxonomy" id="230839"/>
    <lineage>
        <taxon>Eukaryota</taxon>
        <taxon>Sar</taxon>
        <taxon>Stramenopiles</taxon>
        <taxon>Oomycota</taxon>
        <taxon>Peronosporomycetes</taxon>
        <taxon>Peronosporales</taxon>
        <taxon>Peronosporaceae</taxon>
        <taxon>Peronosclerospora</taxon>
    </lineage>
</organism>
<evidence type="ECO:0000313" key="2">
    <source>
        <dbReference type="Proteomes" id="UP001163321"/>
    </source>
</evidence>
<accession>A0ACC0WSJ7</accession>
<keyword evidence="2" id="KW-1185">Reference proteome</keyword>
<dbReference type="EMBL" id="CM047580">
    <property type="protein sequence ID" value="KAI9921834.1"/>
    <property type="molecule type" value="Genomic_DNA"/>
</dbReference>
<sequence length="183" mass="20564">MTNHFSPSKYTHKTSPCVVPLEYIHDRDTESTRLYYSGDNRTSAVSSGTPVLSSIKIIKGGRSVRMELMNHCHILAKAVYLNWRSPSKLIVLPLSKLITKCAFYLWNKRARKRPASHFQSLGFPTELLATSFNMLPKNPSKPTHKRVGTVTALLYSFRRGIAYVFLQELDNGSSDEDAVAASD</sequence>
<proteinExistence type="predicted"/>
<gene>
    <name evidence="1" type="ORF">PsorP6_000739</name>
</gene>
<evidence type="ECO:0000313" key="1">
    <source>
        <dbReference type="EMBL" id="KAI9921834.1"/>
    </source>
</evidence>
<name>A0ACC0WSJ7_9STRA</name>
<dbReference type="Proteomes" id="UP001163321">
    <property type="component" value="Chromosome 1"/>
</dbReference>